<protein>
    <submittedName>
        <fullName evidence="4">NUDIX hydrolase</fullName>
    </submittedName>
</protein>
<dbReference type="GO" id="GO:0016787">
    <property type="term" value="F:hydrolase activity"/>
    <property type="evidence" value="ECO:0007669"/>
    <property type="project" value="UniProtKB-KW"/>
</dbReference>
<gene>
    <name evidence="4" type="ORF">EUA07_20295</name>
</gene>
<dbReference type="EMBL" id="SDWU01000031">
    <property type="protein sequence ID" value="RYB97356.1"/>
    <property type="molecule type" value="Genomic_DNA"/>
</dbReference>
<evidence type="ECO:0000313" key="4">
    <source>
        <dbReference type="EMBL" id="RYB97356.1"/>
    </source>
</evidence>
<dbReference type="SUPFAM" id="SSF55811">
    <property type="entry name" value="Nudix"/>
    <property type="match status" value="1"/>
</dbReference>
<reference evidence="4 5" key="1">
    <citation type="submission" date="2019-01" db="EMBL/GenBank/DDBJ databases">
        <title>Novel species of Nocardioides.</title>
        <authorList>
            <person name="Liu Q."/>
            <person name="Xin Y.-H."/>
        </authorList>
    </citation>
    <scope>NUCLEOTIDE SEQUENCE [LARGE SCALE GENOMIC DNA]</scope>
    <source>
        <strain evidence="4 5">CGMCC 4.6875</strain>
    </source>
</reference>
<dbReference type="InterPro" id="IPR015797">
    <property type="entry name" value="NUDIX_hydrolase-like_dom_sf"/>
</dbReference>
<evidence type="ECO:0000313" key="5">
    <source>
        <dbReference type="Proteomes" id="UP000293291"/>
    </source>
</evidence>
<dbReference type="PANTHER" id="PTHR11839:SF31">
    <property type="entry name" value="ADP-RIBOSE PYROPHOSPHATASE"/>
    <property type="match status" value="1"/>
</dbReference>
<dbReference type="Proteomes" id="UP000293291">
    <property type="component" value="Unassembled WGS sequence"/>
</dbReference>
<accession>A0A4Q2S5K8</accession>
<dbReference type="GO" id="GO:0006753">
    <property type="term" value="P:nucleoside phosphate metabolic process"/>
    <property type="evidence" value="ECO:0007669"/>
    <property type="project" value="TreeGrafter"/>
</dbReference>
<evidence type="ECO:0000259" key="3">
    <source>
        <dbReference type="PROSITE" id="PS51462"/>
    </source>
</evidence>
<comment type="caution">
    <text evidence="4">The sequence shown here is derived from an EMBL/GenBank/DDBJ whole genome shotgun (WGS) entry which is preliminary data.</text>
</comment>
<evidence type="ECO:0000256" key="1">
    <source>
        <dbReference type="ARBA" id="ARBA00022801"/>
    </source>
</evidence>
<dbReference type="GO" id="GO:0019693">
    <property type="term" value="P:ribose phosphate metabolic process"/>
    <property type="evidence" value="ECO:0007669"/>
    <property type="project" value="TreeGrafter"/>
</dbReference>
<feature type="domain" description="Nudix hydrolase" evidence="3">
    <location>
        <begin position="64"/>
        <end position="198"/>
    </location>
</feature>
<keyword evidence="1 4" id="KW-0378">Hydrolase</keyword>
<dbReference type="OrthoDB" id="9806150at2"/>
<dbReference type="RefSeq" id="WP_129457006.1">
    <property type="nucleotide sequence ID" value="NZ_JACXYX010000026.1"/>
</dbReference>
<dbReference type="Gene3D" id="3.90.79.10">
    <property type="entry name" value="Nucleoside Triphosphate Pyrophosphohydrolase"/>
    <property type="match status" value="1"/>
</dbReference>
<dbReference type="PROSITE" id="PS51462">
    <property type="entry name" value="NUDIX"/>
    <property type="match status" value="1"/>
</dbReference>
<keyword evidence="5" id="KW-1185">Reference proteome</keyword>
<proteinExistence type="predicted"/>
<dbReference type="GO" id="GO:0005829">
    <property type="term" value="C:cytosol"/>
    <property type="evidence" value="ECO:0007669"/>
    <property type="project" value="TreeGrafter"/>
</dbReference>
<feature type="compositionally biased region" description="Basic and acidic residues" evidence="2">
    <location>
        <begin position="1"/>
        <end position="12"/>
    </location>
</feature>
<feature type="region of interest" description="Disordered" evidence="2">
    <location>
        <begin position="1"/>
        <end position="25"/>
    </location>
</feature>
<name>A0A4Q2S5K8_9ACTN</name>
<sequence length="214" mass="23845">MPAADADPHSGDDGGSPAEPLADRPMSWPVVASRDLHRDDWVVALREDRITRPGHAEEFTRISLEHPGAVVVLAVDDDERVMCLRQYRHTSGYEFVELPAGLRDAGDEPAVETARRELREEVELEAREWRPLLSTYGSAGISDEVHEILLARGLTHASRGDFDLRHEEAEMERFWVPMADLLDAVLEGRVRQGPLVQAVLAYAVLKQRGALDAP</sequence>
<evidence type="ECO:0000256" key="2">
    <source>
        <dbReference type="SAM" id="MobiDB-lite"/>
    </source>
</evidence>
<dbReference type="PANTHER" id="PTHR11839">
    <property type="entry name" value="UDP/ADP-SUGAR PYROPHOSPHATASE"/>
    <property type="match status" value="1"/>
</dbReference>
<organism evidence="4 5">
    <name type="scientific">Nocardioides ganghwensis</name>
    <dbReference type="NCBI Taxonomy" id="252230"/>
    <lineage>
        <taxon>Bacteria</taxon>
        <taxon>Bacillati</taxon>
        <taxon>Actinomycetota</taxon>
        <taxon>Actinomycetes</taxon>
        <taxon>Propionibacteriales</taxon>
        <taxon>Nocardioidaceae</taxon>
        <taxon>Nocardioides</taxon>
    </lineage>
</organism>
<dbReference type="Pfam" id="PF00293">
    <property type="entry name" value="NUDIX"/>
    <property type="match status" value="1"/>
</dbReference>
<dbReference type="InterPro" id="IPR000086">
    <property type="entry name" value="NUDIX_hydrolase_dom"/>
</dbReference>
<dbReference type="AlphaFoldDB" id="A0A4Q2S5K8"/>